<proteinExistence type="predicted"/>
<protein>
    <submittedName>
        <fullName evidence="2">p-loop containing nucleoside triphosphate hydrolase</fullName>
    </submittedName>
</protein>
<gene>
    <name evidence="2" type="ORF">PPERSA_10551</name>
</gene>
<reference evidence="2 3" key="1">
    <citation type="journal article" date="2015" name="Sci. Rep.">
        <title>Genome of the facultative scuticociliatosis pathogen Pseudocohnilembus persalinus provides insight into its virulence through horizontal gene transfer.</title>
        <authorList>
            <person name="Xiong J."/>
            <person name="Wang G."/>
            <person name="Cheng J."/>
            <person name="Tian M."/>
            <person name="Pan X."/>
            <person name="Warren A."/>
            <person name="Jiang C."/>
            <person name="Yuan D."/>
            <person name="Miao W."/>
        </authorList>
    </citation>
    <scope>NUCLEOTIDE SEQUENCE [LARGE SCALE GENOMIC DNA]</scope>
    <source>
        <strain evidence="2">36N120E</strain>
    </source>
</reference>
<feature type="domain" description="Septin-type G" evidence="1">
    <location>
        <begin position="35"/>
        <end position="107"/>
    </location>
</feature>
<accession>A0A0V0QLX7</accession>
<keyword evidence="3" id="KW-1185">Reference proteome</keyword>
<dbReference type="SUPFAM" id="SSF52540">
    <property type="entry name" value="P-loop containing nucleoside triphosphate hydrolases"/>
    <property type="match status" value="1"/>
</dbReference>
<name>A0A0V0QLX7_PSEPJ</name>
<organism evidence="2 3">
    <name type="scientific">Pseudocohnilembus persalinus</name>
    <name type="common">Ciliate</name>
    <dbReference type="NCBI Taxonomy" id="266149"/>
    <lineage>
        <taxon>Eukaryota</taxon>
        <taxon>Sar</taxon>
        <taxon>Alveolata</taxon>
        <taxon>Ciliophora</taxon>
        <taxon>Intramacronucleata</taxon>
        <taxon>Oligohymenophorea</taxon>
        <taxon>Scuticociliatia</taxon>
        <taxon>Philasterida</taxon>
        <taxon>Pseudocohnilembidae</taxon>
        <taxon>Pseudocohnilembus</taxon>
    </lineage>
</organism>
<dbReference type="Gene3D" id="3.40.50.300">
    <property type="entry name" value="P-loop containing nucleotide triphosphate hydrolases"/>
    <property type="match status" value="1"/>
</dbReference>
<evidence type="ECO:0000259" key="1">
    <source>
        <dbReference type="Pfam" id="PF00735"/>
    </source>
</evidence>
<dbReference type="InterPro" id="IPR030379">
    <property type="entry name" value="G_SEPTIN_dom"/>
</dbReference>
<dbReference type="Pfam" id="PF00735">
    <property type="entry name" value="Septin"/>
    <property type="match status" value="1"/>
</dbReference>
<dbReference type="GO" id="GO:0005525">
    <property type="term" value="F:GTP binding"/>
    <property type="evidence" value="ECO:0007669"/>
    <property type="project" value="InterPro"/>
</dbReference>
<keyword evidence="2" id="KW-0378">Hydrolase</keyword>
<evidence type="ECO:0000313" key="3">
    <source>
        <dbReference type="Proteomes" id="UP000054937"/>
    </source>
</evidence>
<dbReference type="InterPro" id="IPR027417">
    <property type="entry name" value="P-loop_NTPase"/>
</dbReference>
<dbReference type="Proteomes" id="UP000054937">
    <property type="component" value="Unassembled WGS sequence"/>
</dbReference>
<comment type="caution">
    <text evidence="2">The sequence shown here is derived from an EMBL/GenBank/DDBJ whole genome shotgun (WGS) entry which is preliminary data.</text>
</comment>
<dbReference type="EMBL" id="LDAU01000143">
    <property type="protein sequence ID" value="KRX03178.1"/>
    <property type="molecule type" value="Genomic_DNA"/>
</dbReference>
<sequence length="294" mass="34631">MENSKIDTIIQTFYQIEGLNNTLKYEKCNLDGESSLMIVGNVGSGKSTLGSYLLYLYSQKQDLIFDKKNEIFKSKKSYESVTKEIKQIKKQKLTVIDTPGGQDLDRNLSDFRINQMICDFFKKKEDFCYNERGLSGIVFCFMVQKNWRMCKSQFNFLAQILNVFGLCYGYQDFDKCPRISVMFTDLSLFQNQEEEFDFQKDFVAGFKQYLREELEDMCFFRGENQENFEQNQKRLQNMVDLLLPGRLQNLMGQFRGERIGIRINLEVAGRQYLTWIIQNIGQQCRFVITSQYIS</sequence>
<dbReference type="AlphaFoldDB" id="A0A0V0QLX7"/>
<dbReference type="GO" id="GO:0016787">
    <property type="term" value="F:hydrolase activity"/>
    <property type="evidence" value="ECO:0007669"/>
    <property type="project" value="UniProtKB-KW"/>
</dbReference>
<evidence type="ECO:0000313" key="2">
    <source>
        <dbReference type="EMBL" id="KRX03178.1"/>
    </source>
</evidence>
<dbReference type="InParanoid" id="A0A0V0QLX7"/>